<evidence type="ECO:0000313" key="2">
    <source>
        <dbReference type="EMBL" id="MBV7265800.1"/>
    </source>
</evidence>
<accession>A0ABS6SLE3</accession>
<comment type="caution">
    <text evidence="2">The sequence shown here is derived from an EMBL/GenBank/DDBJ whole genome shotgun (WGS) entry which is preliminary data.</text>
</comment>
<name>A0ABS6SLE3_9SPHN</name>
<reference evidence="2 3" key="1">
    <citation type="submission" date="2021-04" db="EMBL/GenBank/DDBJ databases">
        <authorList>
            <person name="Pira H."/>
            <person name="Risdian C."/>
            <person name="Wink J."/>
        </authorList>
    </citation>
    <scope>NUCLEOTIDE SEQUENCE [LARGE SCALE GENOMIC DNA]</scope>
    <source>
        <strain evidence="2 3">WH131</strain>
    </source>
</reference>
<gene>
    <name evidence="2" type="ORF">KCG45_06380</name>
</gene>
<feature type="domain" description="GP-PDE" evidence="1">
    <location>
        <begin position="12"/>
        <end position="246"/>
    </location>
</feature>
<dbReference type="Proteomes" id="UP000699975">
    <property type="component" value="Unassembled WGS sequence"/>
</dbReference>
<protein>
    <submittedName>
        <fullName evidence="2">Glycerophosphodiester phosphodiesterase</fullName>
    </submittedName>
</protein>
<evidence type="ECO:0000259" key="1">
    <source>
        <dbReference type="PROSITE" id="PS51704"/>
    </source>
</evidence>
<organism evidence="2 3">
    <name type="scientific">Erythrobacter ani</name>
    <dbReference type="NCBI Taxonomy" id="2827235"/>
    <lineage>
        <taxon>Bacteria</taxon>
        <taxon>Pseudomonadati</taxon>
        <taxon>Pseudomonadota</taxon>
        <taxon>Alphaproteobacteria</taxon>
        <taxon>Sphingomonadales</taxon>
        <taxon>Erythrobacteraceae</taxon>
        <taxon>Erythrobacter/Porphyrobacter group</taxon>
        <taxon>Erythrobacter</taxon>
    </lineage>
</organism>
<dbReference type="InterPro" id="IPR030395">
    <property type="entry name" value="GP_PDE_dom"/>
</dbReference>
<dbReference type="EMBL" id="JAGSPB010000001">
    <property type="protein sequence ID" value="MBV7265800.1"/>
    <property type="molecule type" value="Genomic_DNA"/>
</dbReference>
<keyword evidence="3" id="KW-1185">Reference proteome</keyword>
<sequence length="246" mass="27406">MSEQRVFDWLTKWEYAHRGLHDTSLHGTRIENSRSAFAAAIGAGMGIECDVQLSRDKVAMVFHDWVLERLTDGSGFVAAHDAAELRQMRLIETGDRMESLEDLLAQIGERVPLLIEIKSMPDFTVEEACASVSNALAGYGGPVAVMSFDPRCGEWFAAHDPDRIRGLVCTDTLDHGWLSAWRTEGAIERATPDFLAVDIRDLPNKLASEWRDKNRPLLSWTISTEERRAKALENVDALIAEGEGLP</sequence>
<dbReference type="PANTHER" id="PTHR46211:SF1">
    <property type="entry name" value="GLYCEROPHOSPHODIESTER PHOSPHODIESTERASE, CYTOPLASMIC"/>
    <property type="match status" value="1"/>
</dbReference>
<dbReference type="PANTHER" id="PTHR46211">
    <property type="entry name" value="GLYCEROPHOSPHORYL DIESTER PHOSPHODIESTERASE"/>
    <property type="match status" value="1"/>
</dbReference>
<dbReference type="Pfam" id="PF03009">
    <property type="entry name" value="GDPD"/>
    <property type="match status" value="1"/>
</dbReference>
<dbReference type="PROSITE" id="PS51704">
    <property type="entry name" value="GP_PDE"/>
    <property type="match status" value="1"/>
</dbReference>
<evidence type="ECO:0000313" key="3">
    <source>
        <dbReference type="Proteomes" id="UP000699975"/>
    </source>
</evidence>
<dbReference type="RefSeq" id="WP_218316215.1">
    <property type="nucleotide sequence ID" value="NZ_JAGSPB010000001.1"/>
</dbReference>
<proteinExistence type="predicted"/>